<protein>
    <submittedName>
        <fullName evidence="1">Uncharacterized protein</fullName>
    </submittedName>
</protein>
<dbReference type="InterPro" id="IPR053209">
    <property type="entry name" value="Gramillin-biosynth_MTr"/>
</dbReference>
<dbReference type="AlphaFoldDB" id="A0AAV6IJJ2"/>
<organism evidence="1 2">
    <name type="scientific">Rhododendron griersonianum</name>
    <dbReference type="NCBI Taxonomy" id="479676"/>
    <lineage>
        <taxon>Eukaryota</taxon>
        <taxon>Viridiplantae</taxon>
        <taxon>Streptophyta</taxon>
        <taxon>Embryophyta</taxon>
        <taxon>Tracheophyta</taxon>
        <taxon>Spermatophyta</taxon>
        <taxon>Magnoliopsida</taxon>
        <taxon>eudicotyledons</taxon>
        <taxon>Gunneridae</taxon>
        <taxon>Pentapetalae</taxon>
        <taxon>asterids</taxon>
        <taxon>Ericales</taxon>
        <taxon>Ericaceae</taxon>
        <taxon>Ericoideae</taxon>
        <taxon>Rhodoreae</taxon>
        <taxon>Rhododendron</taxon>
    </lineage>
</organism>
<evidence type="ECO:0000313" key="1">
    <source>
        <dbReference type="EMBL" id="KAG5527668.1"/>
    </source>
</evidence>
<gene>
    <name evidence="1" type="ORF">RHGRI_028559</name>
</gene>
<dbReference type="PANTHER" id="PTHR47643:SF2">
    <property type="entry name" value="TPR DOMAIN PROTEIN (AFU_ORTHOLOGUE AFUA_5G12710)"/>
    <property type="match status" value="1"/>
</dbReference>
<evidence type="ECO:0000313" key="2">
    <source>
        <dbReference type="Proteomes" id="UP000823749"/>
    </source>
</evidence>
<reference evidence="1" key="1">
    <citation type="submission" date="2020-08" db="EMBL/GenBank/DDBJ databases">
        <title>Plant Genome Project.</title>
        <authorList>
            <person name="Zhang R.-G."/>
        </authorList>
    </citation>
    <scope>NUCLEOTIDE SEQUENCE</scope>
    <source>
        <strain evidence="1">WSP0</strain>
        <tissue evidence="1">Leaf</tissue>
    </source>
</reference>
<dbReference type="Proteomes" id="UP000823749">
    <property type="component" value="Chromosome 10"/>
</dbReference>
<comment type="caution">
    <text evidence="1">The sequence shown here is derived from an EMBL/GenBank/DDBJ whole genome shotgun (WGS) entry which is preliminary data.</text>
</comment>
<proteinExistence type="predicted"/>
<keyword evidence="2" id="KW-1185">Reference proteome</keyword>
<accession>A0AAV6IJJ2</accession>
<sequence>MALLDPQSGSNSEPIHGYLEKCKKLEFSSRTGAFDLSDWILNGFRGKSPEIAEYIGAVEIEKSHIGVGRGLFATENVDCGTLLLVTKATATDGYNA</sequence>
<dbReference type="EMBL" id="JACTNZ010000010">
    <property type="protein sequence ID" value="KAG5527668.1"/>
    <property type="molecule type" value="Genomic_DNA"/>
</dbReference>
<name>A0AAV6IJJ2_9ERIC</name>
<dbReference type="PANTHER" id="PTHR47643">
    <property type="entry name" value="TPR DOMAIN PROTEIN (AFU_ORTHOLOGUE AFUA_5G12710)"/>
    <property type="match status" value="1"/>
</dbReference>